<keyword evidence="6" id="KW-1185">Reference proteome</keyword>
<dbReference type="InterPro" id="IPR016195">
    <property type="entry name" value="Pol/histidinol_Pase-like"/>
</dbReference>
<dbReference type="InterPro" id="IPR016667">
    <property type="entry name" value="Caps_polysacc_synth_CpsB/CapC"/>
</dbReference>
<name>A0A7S7NK21_PALFE</name>
<dbReference type="Proteomes" id="UP000593892">
    <property type="component" value="Chromosome"/>
</dbReference>
<evidence type="ECO:0000313" key="6">
    <source>
        <dbReference type="Proteomes" id="UP000593892"/>
    </source>
</evidence>
<dbReference type="SUPFAM" id="SSF89550">
    <property type="entry name" value="PHP domain-like"/>
    <property type="match status" value="1"/>
</dbReference>
<evidence type="ECO:0000256" key="2">
    <source>
        <dbReference type="ARBA" id="ARBA00013064"/>
    </source>
</evidence>
<dbReference type="PANTHER" id="PTHR39181:SF1">
    <property type="entry name" value="TYROSINE-PROTEIN PHOSPHATASE YWQE"/>
    <property type="match status" value="1"/>
</dbReference>
<protein>
    <recommendedName>
        <fullName evidence="2">protein-tyrosine-phosphatase</fullName>
        <ecNumber evidence="2">3.1.3.48</ecNumber>
    </recommendedName>
</protein>
<evidence type="ECO:0000256" key="4">
    <source>
        <dbReference type="ARBA" id="ARBA00051722"/>
    </source>
</evidence>
<comment type="similarity">
    <text evidence="1">Belongs to the metallo-dependent hydrolases superfamily. CpsB/CapC family.</text>
</comment>
<dbReference type="EC" id="3.1.3.48" evidence="2"/>
<reference evidence="5 6" key="1">
    <citation type="submission" date="2020-10" db="EMBL/GenBank/DDBJ databases">
        <title>Complete genome sequence of Paludibaculum fermentans P105T, a facultatively anaerobic acidobacterium capable of dissimilatory Fe(III) reduction.</title>
        <authorList>
            <person name="Dedysh S.N."/>
            <person name="Beletsky A.V."/>
            <person name="Kulichevskaya I.S."/>
            <person name="Mardanov A.V."/>
            <person name="Ravin N.V."/>
        </authorList>
    </citation>
    <scope>NUCLEOTIDE SEQUENCE [LARGE SCALE GENOMIC DNA]</scope>
    <source>
        <strain evidence="5 6">P105</strain>
    </source>
</reference>
<comment type="catalytic activity">
    <reaction evidence="4">
        <text>O-phospho-L-tyrosyl-[protein] + H2O = L-tyrosyl-[protein] + phosphate</text>
        <dbReference type="Rhea" id="RHEA:10684"/>
        <dbReference type="Rhea" id="RHEA-COMP:10136"/>
        <dbReference type="Rhea" id="RHEA-COMP:20101"/>
        <dbReference type="ChEBI" id="CHEBI:15377"/>
        <dbReference type="ChEBI" id="CHEBI:43474"/>
        <dbReference type="ChEBI" id="CHEBI:46858"/>
        <dbReference type="ChEBI" id="CHEBI:61978"/>
        <dbReference type="EC" id="3.1.3.48"/>
    </reaction>
</comment>
<evidence type="ECO:0000313" key="5">
    <source>
        <dbReference type="EMBL" id="QOY85083.1"/>
    </source>
</evidence>
<dbReference type="PIRSF" id="PIRSF016557">
    <property type="entry name" value="Caps_synth_CpsB"/>
    <property type="match status" value="1"/>
</dbReference>
<dbReference type="AlphaFoldDB" id="A0A7S7NK21"/>
<dbReference type="EMBL" id="CP063849">
    <property type="protein sequence ID" value="QOY85083.1"/>
    <property type="molecule type" value="Genomic_DNA"/>
</dbReference>
<dbReference type="KEGG" id="pfer:IRI77_19785"/>
<evidence type="ECO:0000256" key="3">
    <source>
        <dbReference type="ARBA" id="ARBA00022801"/>
    </source>
</evidence>
<keyword evidence="3" id="KW-0378">Hydrolase</keyword>
<dbReference type="PANTHER" id="PTHR39181">
    <property type="entry name" value="TYROSINE-PROTEIN PHOSPHATASE YWQE"/>
    <property type="match status" value="1"/>
</dbReference>
<dbReference type="RefSeq" id="WP_194446753.1">
    <property type="nucleotide sequence ID" value="NZ_CP063849.1"/>
</dbReference>
<accession>A0A7S7NK21</accession>
<proteinExistence type="inferred from homology"/>
<dbReference type="Gene3D" id="3.20.20.140">
    <property type="entry name" value="Metal-dependent hydrolases"/>
    <property type="match status" value="1"/>
</dbReference>
<dbReference type="GO" id="GO:0004725">
    <property type="term" value="F:protein tyrosine phosphatase activity"/>
    <property type="evidence" value="ECO:0007669"/>
    <property type="project" value="UniProtKB-EC"/>
</dbReference>
<gene>
    <name evidence="5" type="ORF">IRI77_19785</name>
</gene>
<dbReference type="GO" id="GO:0030145">
    <property type="term" value="F:manganese ion binding"/>
    <property type="evidence" value="ECO:0007669"/>
    <property type="project" value="InterPro"/>
</dbReference>
<evidence type="ECO:0000256" key="1">
    <source>
        <dbReference type="ARBA" id="ARBA00005750"/>
    </source>
</evidence>
<sequence>MDLHSHILFGMDDGARTIDDSLAMAKMAVACGTTDIVATPHADSQYRYDPKLVEERLEQVQKLIGTSLRMHRGCDFHLSYENIRLALEKPNRYSINGRGYLLVEFSDTLIMSSTEQIFSELMSAGLVPIVTHPERNPHLVKDIKRLTRWVERGAFLQVTAQSLLGKFGPAAHRCCVSLLDAGLVHFVASDAHDTQRRPPRLDLARNYLMQRYGPEYAELLLEINPRSVLDGRALDPGPLVLPEAPKRWYQFWR</sequence>
<dbReference type="Pfam" id="PF19567">
    <property type="entry name" value="CpsB_CapC"/>
    <property type="match status" value="1"/>
</dbReference>
<organism evidence="5 6">
    <name type="scientific">Paludibaculum fermentans</name>
    <dbReference type="NCBI Taxonomy" id="1473598"/>
    <lineage>
        <taxon>Bacteria</taxon>
        <taxon>Pseudomonadati</taxon>
        <taxon>Acidobacteriota</taxon>
        <taxon>Terriglobia</taxon>
        <taxon>Bryobacterales</taxon>
        <taxon>Bryobacteraceae</taxon>
        <taxon>Paludibaculum</taxon>
    </lineage>
</organism>